<protein>
    <submittedName>
        <fullName evidence="1">Capsular biosynthesis protein</fullName>
    </submittedName>
</protein>
<dbReference type="GO" id="GO:0000271">
    <property type="term" value="P:polysaccharide biosynthetic process"/>
    <property type="evidence" value="ECO:0007669"/>
    <property type="project" value="InterPro"/>
</dbReference>
<proteinExistence type="predicted"/>
<comment type="caution">
    <text evidence="1">The sequence shown here is derived from an EMBL/GenBank/DDBJ whole genome shotgun (WGS) entry which is preliminary data.</text>
</comment>
<dbReference type="RefSeq" id="WP_080321778.1">
    <property type="nucleotide sequence ID" value="NZ_CP078110.1"/>
</dbReference>
<dbReference type="Pfam" id="PF05159">
    <property type="entry name" value="Capsule_synth"/>
    <property type="match status" value="1"/>
</dbReference>
<dbReference type="Proteomes" id="UP000244856">
    <property type="component" value="Unassembled WGS sequence"/>
</dbReference>
<gene>
    <name evidence="1" type="ORF">B7T07_17240</name>
</gene>
<dbReference type="CDD" id="cd16441">
    <property type="entry name" value="beta_Kdo_transferase_KpsS"/>
    <property type="match status" value="1"/>
</dbReference>
<dbReference type="EMBL" id="NCTU01000011">
    <property type="protein sequence ID" value="PUW02695.1"/>
    <property type="molecule type" value="Genomic_DNA"/>
</dbReference>
<reference evidence="1 2" key="1">
    <citation type="submission" date="2017-04" db="EMBL/GenBank/DDBJ databases">
        <title>Cronobacter sakazakii, ST83 Lineage Isolates.</title>
        <authorList>
            <person name="Chase H."/>
            <person name="Tall B."/>
            <person name="Gopinath G."/>
            <person name="Lehner A."/>
        </authorList>
    </citation>
    <scope>NUCLEOTIDE SEQUENCE [LARGE SCALE GENOMIC DNA]</scope>
    <source>
        <strain evidence="1 2">MOD1_Comp15</strain>
    </source>
</reference>
<dbReference type="AlphaFoldDB" id="A0AA44Z8G5"/>
<name>A0AA44Z8G5_CROSK</name>
<sequence>MNYSALDTLLSGQKYLLLQGPMGPFFRDLGNWLETKGREAKQVVFNGGDWFYRRKGKSLSYQGTPEGFGAWLAATRSAWPFDTLVCFGDCRPLHQAARRWAQAQGIRFLVFEEGYLRPCFITLEENGVNGFSSLPREAGFYLQLPDTGQVRINKIVPSFWIRARHTCIYCIMTWAYHRSYFNYNHHKKLSLRKEAYCWIKAGWLKIWYKLTESRNNKKIKSELSTKYNLVILQVFNDSQVTFHSKYKDIEQYLHEVIFSFSIYAPAEQHLVIKHHPMDRGHKNYKKQISLLAKKYKIRKRVHYVHDLNLPELIHHSRSVVTINSTVGLSALIHNKPLKVMGNAFYDITGMTYPKTLDEFWIDEFIMEQTLFKKFKSYLINKAQINAVYYCKDLSWKEMLSLVEQEHITR</sequence>
<evidence type="ECO:0000313" key="1">
    <source>
        <dbReference type="EMBL" id="PUW02695.1"/>
    </source>
</evidence>
<organism evidence="1 2">
    <name type="scientific">Cronobacter sakazakii</name>
    <name type="common">Enterobacter sakazakii</name>
    <dbReference type="NCBI Taxonomy" id="28141"/>
    <lineage>
        <taxon>Bacteria</taxon>
        <taxon>Pseudomonadati</taxon>
        <taxon>Pseudomonadota</taxon>
        <taxon>Gammaproteobacteria</taxon>
        <taxon>Enterobacterales</taxon>
        <taxon>Enterobacteriaceae</taxon>
        <taxon>Cronobacter</taxon>
    </lineage>
</organism>
<evidence type="ECO:0000313" key="2">
    <source>
        <dbReference type="Proteomes" id="UP000244856"/>
    </source>
</evidence>
<accession>A0AA44Z8G5</accession>
<dbReference type="InterPro" id="IPR007833">
    <property type="entry name" value="Capsule_polysaccharide_synth"/>
</dbReference>
<dbReference type="GO" id="GO:0015774">
    <property type="term" value="P:polysaccharide transport"/>
    <property type="evidence" value="ECO:0007669"/>
    <property type="project" value="InterPro"/>
</dbReference>